<dbReference type="SUPFAM" id="SSF46785">
    <property type="entry name" value="Winged helix' DNA-binding domain"/>
    <property type="match status" value="1"/>
</dbReference>
<dbReference type="InterPro" id="IPR036390">
    <property type="entry name" value="WH_DNA-bd_sf"/>
</dbReference>
<dbReference type="Pfam" id="PF01047">
    <property type="entry name" value="MarR"/>
    <property type="match status" value="1"/>
</dbReference>
<feature type="domain" description="HTH marR-type" evidence="1">
    <location>
        <begin position="18"/>
        <end position="147"/>
    </location>
</feature>
<dbReference type="PANTHER" id="PTHR33164">
    <property type="entry name" value="TRANSCRIPTIONAL REGULATOR, MARR FAMILY"/>
    <property type="match status" value="1"/>
</dbReference>
<dbReference type="PROSITE" id="PS50995">
    <property type="entry name" value="HTH_MARR_2"/>
    <property type="match status" value="1"/>
</dbReference>
<dbReference type="Gene3D" id="1.10.10.10">
    <property type="entry name" value="Winged helix-like DNA-binding domain superfamily/Winged helix DNA-binding domain"/>
    <property type="match status" value="1"/>
</dbReference>
<dbReference type="InterPro" id="IPR039422">
    <property type="entry name" value="MarR/SlyA-like"/>
</dbReference>
<dbReference type="EMBL" id="BAAANJ010000004">
    <property type="protein sequence ID" value="GAA1806916.1"/>
    <property type="molecule type" value="Genomic_DNA"/>
</dbReference>
<accession>A0ABN2M215</accession>
<organism evidence="2 3">
    <name type="scientific">Agromyces neolithicus</name>
    <dbReference type="NCBI Taxonomy" id="269420"/>
    <lineage>
        <taxon>Bacteria</taxon>
        <taxon>Bacillati</taxon>
        <taxon>Actinomycetota</taxon>
        <taxon>Actinomycetes</taxon>
        <taxon>Micrococcales</taxon>
        <taxon>Microbacteriaceae</taxon>
        <taxon>Agromyces</taxon>
    </lineage>
</organism>
<sequence>MSPVTTEPDLEASIAAVEDEFGRLFHRARTQWRLAAARVHPDLQPTGYKVIATLVTRGPAHAGSLAEELQIDKSLLSRQLRQLEELGLTESRVDEHDARSRVIAATPLAIKQVGEVKAENRAAMRERLHEWEPGEIALFAKLLGRLL</sequence>
<dbReference type="SMART" id="SM00347">
    <property type="entry name" value="HTH_MARR"/>
    <property type="match status" value="1"/>
</dbReference>
<comment type="caution">
    <text evidence="2">The sequence shown here is derived from an EMBL/GenBank/DDBJ whole genome shotgun (WGS) entry which is preliminary data.</text>
</comment>
<keyword evidence="3" id="KW-1185">Reference proteome</keyword>
<evidence type="ECO:0000313" key="2">
    <source>
        <dbReference type="EMBL" id="GAA1806916.1"/>
    </source>
</evidence>
<dbReference type="InterPro" id="IPR000835">
    <property type="entry name" value="HTH_MarR-typ"/>
</dbReference>
<evidence type="ECO:0000313" key="3">
    <source>
        <dbReference type="Proteomes" id="UP001500002"/>
    </source>
</evidence>
<evidence type="ECO:0000259" key="1">
    <source>
        <dbReference type="PROSITE" id="PS50995"/>
    </source>
</evidence>
<protein>
    <submittedName>
        <fullName evidence="2">MarR family transcriptional regulator</fullName>
    </submittedName>
</protein>
<dbReference type="Proteomes" id="UP001500002">
    <property type="component" value="Unassembled WGS sequence"/>
</dbReference>
<name>A0ABN2M215_9MICO</name>
<reference evidence="2 3" key="1">
    <citation type="journal article" date="2019" name="Int. J. Syst. Evol. Microbiol.">
        <title>The Global Catalogue of Microorganisms (GCM) 10K type strain sequencing project: providing services to taxonomists for standard genome sequencing and annotation.</title>
        <authorList>
            <consortium name="The Broad Institute Genomics Platform"/>
            <consortium name="The Broad Institute Genome Sequencing Center for Infectious Disease"/>
            <person name="Wu L."/>
            <person name="Ma J."/>
        </authorList>
    </citation>
    <scope>NUCLEOTIDE SEQUENCE [LARGE SCALE GENOMIC DNA]</scope>
    <source>
        <strain evidence="2 3">JCM 14322</strain>
    </source>
</reference>
<gene>
    <name evidence="2" type="ORF">GCM10009749_13990</name>
</gene>
<dbReference type="InterPro" id="IPR036388">
    <property type="entry name" value="WH-like_DNA-bd_sf"/>
</dbReference>
<proteinExistence type="predicted"/>
<dbReference type="PANTHER" id="PTHR33164:SF57">
    <property type="entry name" value="MARR-FAMILY TRANSCRIPTIONAL REGULATOR"/>
    <property type="match status" value="1"/>
</dbReference>